<feature type="transmembrane region" description="Helical" evidence="8">
    <location>
        <begin position="301"/>
        <end position="331"/>
    </location>
</feature>
<evidence type="ECO:0000256" key="5">
    <source>
        <dbReference type="ARBA" id="ARBA00022989"/>
    </source>
</evidence>
<feature type="region of interest" description="Disordered" evidence="7">
    <location>
        <begin position="32"/>
        <end position="105"/>
    </location>
</feature>
<evidence type="ECO:0000256" key="1">
    <source>
        <dbReference type="ARBA" id="ARBA00004141"/>
    </source>
</evidence>
<feature type="transmembrane region" description="Helical" evidence="8">
    <location>
        <begin position="258"/>
        <end position="280"/>
    </location>
</feature>
<gene>
    <name evidence="10" type="ORF">pdam_00020208</name>
</gene>
<evidence type="ECO:0000256" key="6">
    <source>
        <dbReference type="ARBA" id="ARBA00023136"/>
    </source>
</evidence>
<feature type="transmembrane region" description="Helical" evidence="8">
    <location>
        <begin position="154"/>
        <end position="172"/>
    </location>
</feature>
<feature type="transmembrane region" description="Helical" evidence="8">
    <location>
        <begin position="343"/>
        <end position="363"/>
    </location>
</feature>
<feature type="transmembrane region" description="Helical" evidence="8">
    <location>
        <begin position="192"/>
        <end position="212"/>
    </location>
</feature>
<evidence type="ECO:0000256" key="4">
    <source>
        <dbReference type="ARBA" id="ARBA00022729"/>
    </source>
</evidence>
<dbReference type="OrthoDB" id="10066605at2759"/>
<feature type="compositionally biased region" description="Pro residues" evidence="7">
    <location>
        <begin position="95"/>
        <end position="105"/>
    </location>
</feature>
<evidence type="ECO:0000256" key="8">
    <source>
        <dbReference type="SAM" id="Phobius"/>
    </source>
</evidence>
<feature type="compositionally biased region" description="Low complexity" evidence="7">
    <location>
        <begin position="72"/>
        <end position="87"/>
    </location>
</feature>
<keyword evidence="3 8" id="KW-0812">Transmembrane</keyword>
<reference evidence="10 11" key="1">
    <citation type="journal article" date="2018" name="Sci. Rep.">
        <title>Comparative analysis of the Pocillopora damicornis genome highlights role of immune system in coral evolution.</title>
        <authorList>
            <person name="Cunning R."/>
            <person name="Bay R.A."/>
            <person name="Gillette P."/>
            <person name="Baker A.C."/>
            <person name="Traylor-Knowles N."/>
        </authorList>
    </citation>
    <scope>NUCLEOTIDE SEQUENCE [LARGE SCALE GENOMIC DNA]</scope>
    <source>
        <strain evidence="10">RSMAS</strain>
        <tissue evidence="10">Whole animal</tissue>
    </source>
</reference>
<name>A0A3M6V3D0_POCDA</name>
<sequence length="579" mass="65150">MKNGLNRDEFNSYINILLCVVKFSPGGKGMFISETDFKTENEERAPRKTRAEPESEPESEPEAEGESKAEGEPSSENHSYTEPTSEYPEGETEPSPTPENWPEPGPRWEQAYETWRWAWELHVYLYATIYLLIGLYAGYYVIANVYDGLQGKYLSVSLNIMVSMFGFTRALVMFLDPYHQGGIIHNTAVMRVIWSLAGPCLTASDSLMILALIETAKISVAPPKLQKASTNIIIISFHFALVITTDCVVADYVEAKVMLLFCQLFFVTWGFVLGTINFILGYKLDKQLFSHKKPKETADKIYIYLIYASGLANYFLCAIIVYSACGVFGVYSDVQFVDAWPWWALQTMSRFSEILACVLIFTVSAKRTRVKKAVAQLTDEKSLDTIIPGGIGSTQSLSWSSRFRNCFKRKKVAADRNSGSAISLFTALREMALAATGENWYGTNLDPPIKDNGECWVETKTTSSVIHLPGKTKIHPHVNTTDDLGSDGEEVEKEYLELELRRVQSRRASMFTALHDAKKTRNTAFPPGKMTRLKPLFQTDNSGETSIKEIDSKRQNSGNTWGKWPETTLPNMANTEENY</sequence>
<proteinExistence type="predicted"/>
<keyword evidence="4" id="KW-0732">Signal</keyword>
<feature type="transmembrane region" description="Helical" evidence="8">
    <location>
        <begin position="232"/>
        <end position="252"/>
    </location>
</feature>
<comment type="subcellular location">
    <subcellularLocation>
        <location evidence="1">Membrane</location>
        <topology evidence="1">Multi-pass membrane protein</topology>
    </subcellularLocation>
</comment>
<organism evidence="10 11">
    <name type="scientific">Pocillopora damicornis</name>
    <name type="common">Cauliflower coral</name>
    <name type="synonym">Millepora damicornis</name>
    <dbReference type="NCBI Taxonomy" id="46731"/>
    <lineage>
        <taxon>Eukaryota</taxon>
        <taxon>Metazoa</taxon>
        <taxon>Cnidaria</taxon>
        <taxon>Anthozoa</taxon>
        <taxon>Hexacorallia</taxon>
        <taxon>Scleractinia</taxon>
        <taxon>Astrocoeniina</taxon>
        <taxon>Pocilloporidae</taxon>
        <taxon>Pocillopora</taxon>
    </lineage>
</organism>
<evidence type="ECO:0000256" key="3">
    <source>
        <dbReference type="ARBA" id="ARBA00022692"/>
    </source>
</evidence>
<feature type="compositionally biased region" description="Acidic residues" evidence="7">
    <location>
        <begin position="54"/>
        <end position="64"/>
    </location>
</feature>
<keyword evidence="2" id="KW-0597">Phosphoprotein</keyword>
<dbReference type="EMBL" id="RCHS01000148">
    <property type="protein sequence ID" value="RMX60446.1"/>
    <property type="molecule type" value="Genomic_DNA"/>
</dbReference>
<accession>A0A3M6V3D0</accession>
<keyword evidence="5 8" id="KW-1133">Transmembrane helix</keyword>
<feature type="compositionally biased region" description="Polar residues" evidence="7">
    <location>
        <begin position="568"/>
        <end position="579"/>
    </location>
</feature>
<evidence type="ECO:0000259" key="9">
    <source>
        <dbReference type="Pfam" id="PF25987"/>
    </source>
</evidence>
<evidence type="ECO:0000256" key="7">
    <source>
        <dbReference type="SAM" id="MobiDB-lite"/>
    </source>
</evidence>
<dbReference type="InterPro" id="IPR059081">
    <property type="entry name" value="PRRT3-4"/>
</dbReference>
<dbReference type="Pfam" id="PF25987">
    <property type="entry name" value="PRRT3"/>
    <property type="match status" value="1"/>
</dbReference>
<feature type="transmembrane region" description="Helical" evidence="8">
    <location>
        <begin position="123"/>
        <end position="142"/>
    </location>
</feature>
<dbReference type="PANTHER" id="PTHR35578">
    <property type="entry name" value="PROLINE-RICH TRANSMEMBRANE PROTEIN 4-RELATED"/>
    <property type="match status" value="1"/>
</dbReference>
<evidence type="ECO:0000313" key="10">
    <source>
        <dbReference type="EMBL" id="RMX60446.1"/>
    </source>
</evidence>
<feature type="compositionally biased region" description="Basic and acidic residues" evidence="7">
    <location>
        <begin position="35"/>
        <end position="53"/>
    </location>
</feature>
<protein>
    <recommendedName>
        <fullName evidence="9">Proline-rich transmembrane protein 3/4 domain-containing protein</fullName>
    </recommendedName>
</protein>
<dbReference type="AlphaFoldDB" id="A0A3M6V3D0"/>
<keyword evidence="11" id="KW-1185">Reference proteome</keyword>
<comment type="caution">
    <text evidence="10">The sequence shown here is derived from an EMBL/GenBank/DDBJ whole genome shotgun (WGS) entry which is preliminary data.</text>
</comment>
<dbReference type="STRING" id="46731.A0A3M6V3D0"/>
<keyword evidence="6 8" id="KW-0472">Membrane</keyword>
<dbReference type="InterPro" id="IPR052836">
    <property type="entry name" value="PRRT_domain-containing"/>
</dbReference>
<evidence type="ECO:0000256" key="2">
    <source>
        <dbReference type="ARBA" id="ARBA00022553"/>
    </source>
</evidence>
<dbReference type="Proteomes" id="UP000275408">
    <property type="component" value="Unassembled WGS sequence"/>
</dbReference>
<feature type="domain" description="Proline-rich transmembrane protein 3/4" evidence="9">
    <location>
        <begin position="94"/>
        <end position="366"/>
    </location>
</feature>
<evidence type="ECO:0000313" key="11">
    <source>
        <dbReference type="Proteomes" id="UP000275408"/>
    </source>
</evidence>
<feature type="region of interest" description="Disordered" evidence="7">
    <location>
        <begin position="521"/>
        <end position="579"/>
    </location>
</feature>